<protein>
    <submittedName>
        <fullName evidence="7">Lysophospholipid acyltransferase family protein</fullName>
    </submittedName>
</protein>
<keyword evidence="2" id="KW-1003">Cell membrane</keyword>
<comment type="subcellular location">
    <subcellularLocation>
        <location evidence="1">Cell inner membrane</location>
    </subcellularLocation>
</comment>
<dbReference type="EMBL" id="JACOSL010000059">
    <property type="protein sequence ID" value="MBI1757338.1"/>
    <property type="molecule type" value="Genomic_DNA"/>
</dbReference>
<organism evidence="7 8">
    <name type="scientific">Fimbriimonas ginsengisoli</name>
    <dbReference type="NCBI Taxonomy" id="1005039"/>
    <lineage>
        <taxon>Bacteria</taxon>
        <taxon>Bacillati</taxon>
        <taxon>Armatimonadota</taxon>
        <taxon>Fimbriimonadia</taxon>
        <taxon>Fimbriimonadales</taxon>
        <taxon>Fimbriimonadaceae</taxon>
        <taxon>Fimbriimonas</taxon>
    </lineage>
</organism>
<evidence type="ECO:0000256" key="3">
    <source>
        <dbReference type="ARBA" id="ARBA00022519"/>
    </source>
</evidence>
<name>A0A931LW78_FIMGI</name>
<proteinExistence type="predicted"/>
<dbReference type="PANTHER" id="PTHR30606:SF10">
    <property type="entry name" value="PHOSPHATIDYLINOSITOL MANNOSIDE ACYLTRANSFERASE"/>
    <property type="match status" value="1"/>
</dbReference>
<sequence>MISRRKAFERRAGAWLFALFERRFSRKDAIAAEESGARLGRLAYRLSRKHRRRALANLALAMPELEPSERERIARGVFEHFGRITGDFMRSGVRSDSELLQSLEVVGMEHADEARSLGTGLLAVTGHFGNWERMAHWFAAQGGTITVVARDANDPGLNQQVQRLRNRPGFEVLSRGRSTRTLIERLKEGAIVALLPDQNSGESFVPFFGKPAGTVLGPAKLHQMTGAPLLPVFCARTGPARYQVRVFPVINVGKAECAEAIMARINLAIEEIVREYPDQWLWLHDRWRSARERGLF</sequence>
<keyword evidence="4" id="KW-0808">Transferase</keyword>
<reference evidence="7" key="1">
    <citation type="submission" date="2020-07" db="EMBL/GenBank/DDBJ databases">
        <title>Huge and variable diversity of episymbiotic CPR bacteria and DPANN archaea in groundwater ecosystems.</title>
        <authorList>
            <person name="He C.Y."/>
            <person name="Keren R."/>
            <person name="Whittaker M."/>
            <person name="Farag I.F."/>
            <person name="Doudna J."/>
            <person name="Cate J.H.D."/>
            <person name="Banfield J.F."/>
        </authorList>
    </citation>
    <scope>NUCLEOTIDE SEQUENCE</scope>
    <source>
        <strain evidence="7">NC_groundwater_17_Pr7_B-0.1um_64_12</strain>
    </source>
</reference>
<dbReference type="GO" id="GO:0009247">
    <property type="term" value="P:glycolipid biosynthetic process"/>
    <property type="evidence" value="ECO:0007669"/>
    <property type="project" value="UniProtKB-ARBA"/>
</dbReference>
<dbReference type="PIRSF" id="PIRSF026649">
    <property type="entry name" value="MsbB"/>
    <property type="match status" value="1"/>
</dbReference>
<dbReference type="GO" id="GO:0005886">
    <property type="term" value="C:plasma membrane"/>
    <property type="evidence" value="ECO:0007669"/>
    <property type="project" value="UniProtKB-SubCell"/>
</dbReference>
<evidence type="ECO:0000313" key="8">
    <source>
        <dbReference type="Proteomes" id="UP000727962"/>
    </source>
</evidence>
<evidence type="ECO:0000256" key="1">
    <source>
        <dbReference type="ARBA" id="ARBA00004533"/>
    </source>
</evidence>
<accession>A0A931LW78</accession>
<keyword evidence="5" id="KW-0472">Membrane</keyword>
<evidence type="ECO:0000256" key="5">
    <source>
        <dbReference type="ARBA" id="ARBA00023136"/>
    </source>
</evidence>
<dbReference type="AlphaFoldDB" id="A0A931LW78"/>
<gene>
    <name evidence="7" type="ORF">HYR64_09560</name>
</gene>
<dbReference type="PANTHER" id="PTHR30606">
    <property type="entry name" value="LIPID A BIOSYNTHESIS LAUROYL ACYLTRANSFERASE"/>
    <property type="match status" value="1"/>
</dbReference>
<evidence type="ECO:0000256" key="6">
    <source>
        <dbReference type="ARBA" id="ARBA00023315"/>
    </source>
</evidence>
<evidence type="ECO:0000256" key="4">
    <source>
        <dbReference type="ARBA" id="ARBA00022679"/>
    </source>
</evidence>
<keyword evidence="6 7" id="KW-0012">Acyltransferase</keyword>
<dbReference type="Proteomes" id="UP000727962">
    <property type="component" value="Unassembled WGS sequence"/>
</dbReference>
<evidence type="ECO:0000256" key="2">
    <source>
        <dbReference type="ARBA" id="ARBA00022475"/>
    </source>
</evidence>
<dbReference type="Pfam" id="PF03279">
    <property type="entry name" value="Lip_A_acyltrans"/>
    <property type="match status" value="1"/>
</dbReference>
<comment type="caution">
    <text evidence="7">The sequence shown here is derived from an EMBL/GenBank/DDBJ whole genome shotgun (WGS) entry which is preliminary data.</text>
</comment>
<dbReference type="CDD" id="cd07984">
    <property type="entry name" value="LPLAT_LABLAT-like"/>
    <property type="match status" value="1"/>
</dbReference>
<evidence type="ECO:0000313" key="7">
    <source>
        <dbReference type="EMBL" id="MBI1757338.1"/>
    </source>
</evidence>
<dbReference type="GO" id="GO:0016746">
    <property type="term" value="F:acyltransferase activity"/>
    <property type="evidence" value="ECO:0007669"/>
    <property type="project" value="UniProtKB-KW"/>
</dbReference>
<dbReference type="InterPro" id="IPR004960">
    <property type="entry name" value="LipA_acyltrans"/>
</dbReference>
<keyword evidence="3" id="KW-0997">Cell inner membrane</keyword>